<name>A0ABS1DB66_9PROT</name>
<dbReference type="SUPFAM" id="SSF48435">
    <property type="entry name" value="Bacterial muramidases"/>
    <property type="match status" value="1"/>
</dbReference>
<dbReference type="InterPro" id="IPR000189">
    <property type="entry name" value="Transglyc_AS"/>
</dbReference>
<feature type="chain" id="PRO_5045952075" description="Transglycosylase SLT domain-containing protein" evidence="4">
    <location>
        <begin position="46"/>
        <end position="693"/>
    </location>
</feature>
<dbReference type="InterPro" id="IPR008258">
    <property type="entry name" value="Transglycosylase_SLT_dom_1"/>
</dbReference>
<dbReference type="PANTHER" id="PTHR37423:SF2">
    <property type="entry name" value="MEMBRANE-BOUND LYTIC MUREIN TRANSGLYCOSYLASE C"/>
    <property type="match status" value="1"/>
</dbReference>
<evidence type="ECO:0000256" key="4">
    <source>
        <dbReference type="SAM" id="SignalP"/>
    </source>
</evidence>
<proteinExistence type="inferred from homology"/>
<dbReference type="Pfam" id="PF01464">
    <property type="entry name" value="SLT"/>
    <property type="match status" value="1"/>
</dbReference>
<keyword evidence="7" id="KW-1185">Reference proteome</keyword>
<dbReference type="PANTHER" id="PTHR37423">
    <property type="entry name" value="SOLUBLE LYTIC MUREIN TRANSGLYCOSYLASE-RELATED"/>
    <property type="match status" value="1"/>
</dbReference>
<dbReference type="Gene3D" id="1.25.20.10">
    <property type="entry name" value="Bacterial muramidases"/>
    <property type="match status" value="1"/>
</dbReference>
<protein>
    <recommendedName>
        <fullName evidence="5">Transglycosylase SLT domain-containing protein</fullName>
    </recommendedName>
</protein>
<gene>
    <name evidence="6" type="ORF">CKO28_03870</name>
</gene>
<evidence type="ECO:0000256" key="2">
    <source>
        <dbReference type="ARBA" id="ARBA00009387"/>
    </source>
</evidence>
<evidence type="ECO:0000256" key="3">
    <source>
        <dbReference type="ARBA" id="ARBA00022729"/>
    </source>
</evidence>
<dbReference type="PROSITE" id="PS00922">
    <property type="entry name" value="TRANSGLYCOSYLASE"/>
    <property type="match status" value="1"/>
</dbReference>
<evidence type="ECO:0000259" key="5">
    <source>
        <dbReference type="Pfam" id="PF01464"/>
    </source>
</evidence>
<feature type="domain" description="Transglycosylase SLT" evidence="5">
    <location>
        <begin position="528"/>
        <end position="626"/>
    </location>
</feature>
<evidence type="ECO:0000313" key="7">
    <source>
        <dbReference type="Proteomes" id="UP001296873"/>
    </source>
</evidence>
<comment type="similarity">
    <text evidence="2">Belongs to the virb1 family.</text>
</comment>
<dbReference type="SUPFAM" id="SSF53955">
    <property type="entry name" value="Lysozyme-like"/>
    <property type="match status" value="1"/>
</dbReference>
<dbReference type="InterPro" id="IPR008939">
    <property type="entry name" value="Lytic_TGlycosylase_superhlx_U"/>
</dbReference>
<dbReference type="Gene3D" id="1.10.530.10">
    <property type="match status" value="1"/>
</dbReference>
<dbReference type="RefSeq" id="WP_200339240.1">
    <property type="nucleotide sequence ID" value="NZ_NRRL01000004.1"/>
</dbReference>
<feature type="signal peptide" evidence="4">
    <location>
        <begin position="1"/>
        <end position="45"/>
    </location>
</feature>
<evidence type="ECO:0000256" key="1">
    <source>
        <dbReference type="ARBA" id="ARBA00007734"/>
    </source>
</evidence>
<dbReference type="InterPro" id="IPR023346">
    <property type="entry name" value="Lysozyme-like_dom_sf"/>
</dbReference>
<dbReference type="EMBL" id="NRRL01000004">
    <property type="protein sequence ID" value="MBK1667181.1"/>
    <property type="molecule type" value="Genomic_DNA"/>
</dbReference>
<organism evidence="6 7">
    <name type="scientific">Rhodovibrio sodomensis</name>
    <dbReference type="NCBI Taxonomy" id="1088"/>
    <lineage>
        <taxon>Bacteria</taxon>
        <taxon>Pseudomonadati</taxon>
        <taxon>Pseudomonadota</taxon>
        <taxon>Alphaproteobacteria</taxon>
        <taxon>Rhodospirillales</taxon>
        <taxon>Rhodovibrionaceae</taxon>
        <taxon>Rhodovibrio</taxon>
    </lineage>
</organism>
<sequence>MFGIGTDVSWRDATAALWRRRTRRFRAAPAAVVAALLTAAGPGAAGEPPRPAEPPVRALLAQTFGAIDAGDYGAARVLTARLDDPLLAKTLTWFRLTGRRTGGHYADYTAFLRDNPNWPRQDTLRHRAEGLMPAGLSDAAVRLYFAEQPPVSAYGAERHADALLAAGADARAYAVLRETWLTRHLTAADERRFADRYANLFSAELQRARLDRLLWAGRHAAAARQAQRVDPAHRALAQARLRLARMESGVDAAIAAVPEELRDHPGLIFERARWRQRKDRHADVVALLDPPIADVPNAARWWHMRHWAARRALDQGDISVAYRIAAHHGLDRGLGFAEGEWLAGWIALRWLREPETALPHFTRLHAGVTTPVSRARAAYWSGRAAEAAGARDDARLWYETAARNLTTYYGQLAAERLSADFFLALPRAPQPSNLAARAFAADELVRAVRRLARHGHAGRIDPLFAALIDRATTRGRARLTADLAAHVGRADLAVRTARQVRRDGIILPDHLYPVIQLPARARLDAETRALVLAIVRQESGFDPAAVSRAGARGMMQLMPATARHTARSLGLDPDRHSLDDPAFNLLLGSAYMDRLMRRYDGSLLLAVTAYNAGPGRVGDWLKRYGDPRSPQIDPVDWVETLPFAETRNYIQRVFEGLTVYRHRLAPTRVAIALDARLRIAAGEPDPALDVTEF</sequence>
<evidence type="ECO:0000313" key="6">
    <source>
        <dbReference type="EMBL" id="MBK1667181.1"/>
    </source>
</evidence>
<accession>A0ABS1DB66</accession>
<keyword evidence="3 4" id="KW-0732">Signal</keyword>
<comment type="caution">
    <text evidence="6">The sequence shown here is derived from an EMBL/GenBank/DDBJ whole genome shotgun (WGS) entry which is preliminary data.</text>
</comment>
<comment type="similarity">
    <text evidence="1">Belongs to the transglycosylase Slt family.</text>
</comment>
<reference evidence="6 7" key="1">
    <citation type="journal article" date="2020" name="Microorganisms">
        <title>Osmotic Adaptation and Compatible Solute Biosynthesis of Phototrophic Bacteria as Revealed from Genome Analyses.</title>
        <authorList>
            <person name="Imhoff J.F."/>
            <person name="Rahn T."/>
            <person name="Kunzel S."/>
            <person name="Keller A."/>
            <person name="Neulinger S.C."/>
        </authorList>
    </citation>
    <scope>NUCLEOTIDE SEQUENCE [LARGE SCALE GENOMIC DNA]</scope>
    <source>
        <strain evidence="6 7">DSM 9895</strain>
    </source>
</reference>
<dbReference type="Proteomes" id="UP001296873">
    <property type="component" value="Unassembled WGS sequence"/>
</dbReference>
<dbReference type="CDD" id="cd13401">
    <property type="entry name" value="Slt70-like"/>
    <property type="match status" value="1"/>
</dbReference>